<evidence type="ECO:0000313" key="10">
    <source>
        <dbReference type="Proteomes" id="UP000515947"/>
    </source>
</evidence>
<evidence type="ECO:0000259" key="7">
    <source>
        <dbReference type="Pfam" id="PF04542"/>
    </source>
</evidence>
<keyword evidence="3" id="KW-0731">Sigma factor</keyword>
<dbReference type="RefSeq" id="WP_187580273.1">
    <property type="nucleotide sequence ID" value="NZ_CP060713.1"/>
</dbReference>
<evidence type="ECO:0000256" key="5">
    <source>
        <dbReference type="ARBA" id="ARBA00023163"/>
    </source>
</evidence>
<gene>
    <name evidence="9" type="primary">sigM</name>
    <name evidence="9" type="ORF">H9L09_08985</name>
</gene>
<evidence type="ECO:0000313" key="9">
    <source>
        <dbReference type="EMBL" id="QNN54433.1"/>
    </source>
</evidence>
<comment type="similarity">
    <text evidence="1">Belongs to the sigma-70 factor family. ECF subfamily.</text>
</comment>
<dbReference type="InterPro" id="IPR039425">
    <property type="entry name" value="RNA_pol_sigma-70-like"/>
</dbReference>
<dbReference type="GO" id="GO:0006352">
    <property type="term" value="P:DNA-templated transcription initiation"/>
    <property type="evidence" value="ECO:0007669"/>
    <property type="project" value="InterPro"/>
</dbReference>
<dbReference type="Gene3D" id="1.10.10.10">
    <property type="entry name" value="Winged helix-like DNA-binding domain superfamily/Winged helix DNA-binding domain"/>
    <property type="match status" value="1"/>
</dbReference>
<feature type="domain" description="RNA polymerase sigma factor 70 region 4 type 2" evidence="8">
    <location>
        <begin position="152"/>
        <end position="204"/>
    </location>
</feature>
<dbReference type="EMBL" id="CP060713">
    <property type="protein sequence ID" value="QNN54433.1"/>
    <property type="molecule type" value="Genomic_DNA"/>
</dbReference>
<dbReference type="Proteomes" id="UP000515947">
    <property type="component" value="Chromosome"/>
</dbReference>
<dbReference type="NCBIfam" id="NF007225">
    <property type="entry name" value="PRK09643.1"/>
    <property type="match status" value="1"/>
</dbReference>
<feature type="compositionally biased region" description="Basic and acidic residues" evidence="6">
    <location>
        <begin position="276"/>
        <end position="287"/>
    </location>
</feature>
<sequence length="287" mass="30530">MTDELRERRSDGPPGEHGDTTGDRDLLAAHVAGDPDAFGLLFTRHRDRLWAVALRTTGDPEEAADALQDALISAFRRAGSFRGDAAVTTWLHRIVVNACLDRLRRRKVRLADPLPEDLDGHVRDTQPRDDAGGTPAAPADPADVVVAGERRDLVLAALETLPPDQRAALVLVDMEGYSVEETAAILDCAPGTVKSRCSRGRARLVPLLADLGPDAGNRRGSRRVPPVASRPGRDSPAQPQAPPAPGSRQAGPAGDAPRPDGPGHAVPRSTQDPTDPPERDHAGGDRQ</sequence>
<dbReference type="AlphaFoldDB" id="A0A7G9RFQ8"/>
<evidence type="ECO:0000256" key="4">
    <source>
        <dbReference type="ARBA" id="ARBA00023125"/>
    </source>
</evidence>
<dbReference type="Gene3D" id="1.10.1740.10">
    <property type="match status" value="1"/>
</dbReference>
<feature type="compositionally biased region" description="Low complexity" evidence="6">
    <location>
        <begin position="246"/>
        <end position="256"/>
    </location>
</feature>
<proteinExistence type="inferred from homology"/>
<dbReference type="GO" id="GO:0016987">
    <property type="term" value="F:sigma factor activity"/>
    <property type="evidence" value="ECO:0007669"/>
    <property type="project" value="UniProtKB-KW"/>
</dbReference>
<dbReference type="GO" id="GO:0003677">
    <property type="term" value="F:DNA binding"/>
    <property type="evidence" value="ECO:0007669"/>
    <property type="project" value="UniProtKB-KW"/>
</dbReference>
<evidence type="ECO:0000256" key="6">
    <source>
        <dbReference type="SAM" id="MobiDB-lite"/>
    </source>
</evidence>
<accession>A0A7G9RFQ8</accession>
<name>A0A7G9RFQ8_9ACTN</name>
<dbReference type="InterPro" id="IPR013249">
    <property type="entry name" value="RNA_pol_sigma70_r4_t2"/>
</dbReference>
<reference evidence="9 10" key="1">
    <citation type="submission" date="2020-08" db="EMBL/GenBank/DDBJ databases">
        <title>Genome sequence of Nocardioides mesophilus KACC 16243T.</title>
        <authorList>
            <person name="Hyun D.-W."/>
            <person name="Bae J.-W."/>
        </authorList>
    </citation>
    <scope>NUCLEOTIDE SEQUENCE [LARGE SCALE GENOMIC DNA]</scope>
    <source>
        <strain evidence="9 10">KACC 16243</strain>
    </source>
</reference>
<dbReference type="InterPro" id="IPR013324">
    <property type="entry name" value="RNA_pol_sigma_r3/r4-like"/>
</dbReference>
<dbReference type="PANTHER" id="PTHR43133:SF50">
    <property type="entry name" value="ECF RNA POLYMERASE SIGMA FACTOR SIGM"/>
    <property type="match status" value="1"/>
</dbReference>
<dbReference type="PANTHER" id="PTHR43133">
    <property type="entry name" value="RNA POLYMERASE ECF-TYPE SIGMA FACTO"/>
    <property type="match status" value="1"/>
</dbReference>
<dbReference type="KEGG" id="nmes:H9L09_08985"/>
<evidence type="ECO:0000256" key="3">
    <source>
        <dbReference type="ARBA" id="ARBA00023082"/>
    </source>
</evidence>
<dbReference type="Pfam" id="PF04542">
    <property type="entry name" value="Sigma70_r2"/>
    <property type="match status" value="1"/>
</dbReference>
<dbReference type="CDD" id="cd06171">
    <property type="entry name" value="Sigma70_r4"/>
    <property type="match status" value="1"/>
</dbReference>
<dbReference type="SUPFAM" id="SSF88946">
    <property type="entry name" value="Sigma2 domain of RNA polymerase sigma factors"/>
    <property type="match status" value="1"/>
</dbReference>
<evidence type="ECO:0000256" key="1">
    <source>
        <dbReference type="ARBA" id="ARBA00010641"/>
    </source>
</evidence>
<dbReference type="Pfam" id="PF08281">
    <property type="entry name" value="Sigma70_r4_2"/>
    <property type="match status" value="1"/>
</dbReference>
<feature type="region of interest" description="Disordered" evidence="6">
    <location>
        <begin position="115"/>
        <end position="141"/>
    </location>
</feature>
<dbReference type="NCBIfam" id="TIGR02937">
    <property type="entry name" value="sigma70-ECF"/>
    <property type="match status" value="1"/>
</dbReference>
<keyword evidence="5" id="KW-0804">Transcription</keyword>
<keyword evidence="4" id="KW-0238">DNA-binding</keyword>
<feature type="region of interest" description="Disordered" evidence="6">
    <location>
        <begin position="210"/>
        <end position="287"/>
    </location>
</feature>
<dbReference type="InterPro" id="IPR036388">
    <property type="entry name" value="WH-like_DNA-bd_sf"/>
</dbReference>
<protein>
    <submittedName>
        <fullName evidence="9">RNA polymerase sigma factor SigM</fullName>
    </submittedName>
</protein>
<keyword evidence="10" id="KW-1185">Reference proteome</keyword>
<dbReference type="InterPro" id="IPR007627">
    <property type="entry name" value="RNA_pol_sigma70_r2"/>
</dbReference>
<evidence type="ECO:0000256" key="2">
    <source>
        <dbReference type="ARBA" id="ARBA00023015"/>
    </source>
</evidence>
<evidence type="ECO:0000259" key="8">
    <source>
        <dbReference type="Pfam" id="PF08281"/>
    </source>
</evidence>
<keyword evidence="2" id="KW-0805">Transcription regulation</keyword>
<dbReference type="InterPro" id="IPR013325">
    <property type="entry name" value="RNA_pol_sigma_r2"/>
</dbReference>
<dbReference type="SUPFAM" id="SSF88659">
    <property type="entry name" value="Sigma3 and sigma4 domains of RNA polymerase sigma factors"/>
    <property type="match status" value="1"/>
</dbReference>
<feature type="compositionally biased region" description="Basic and acidic residues" evidence="6">
    <location>
        <begin position="118"/>
        <end position="131"/>
    </location>
</feature>
<feature type="region of interest" description="Disordered" evidence="6">
    <location>
        <begin position="1"/>
        <end position="23"/>
    </location>
</feature>
<feature type="compositionally biased region" description="Low complexity" evidence="6">
    <location>
        <begin position="132"/>
        <end position="141"/>
    </location>
</feature>
<feature type="domain" description="RNA polymerase sigma-70 region 2" evidence="7">
    <location>
        <begin position="41"/>
        <end position="107"/>
    </location>
</feature>
<organism evidence="9 10">
    <name type="scientific">Nocardioides mesophilus</name>
    <dbReference type="NCBI Taxonomy" id="433659"/>
    <lineage>
        <taxon>Bacteria</taxon>
        <taxon>Bacillati</taxon>
        <taxon>Actinomycetota</taxon>
        <taxon>Actinomycetes</taxon>
        <taxon>Propionibacteriales</taxon>
        <taxon>Nocardioidaceae</taxon>
        <taxon>Nocardioides</taxon>
    </lineage>
</organism>
<dbReference type="InterPro" id="IPR014284">
    <property type="entry name" value="RNA_pol_sigma-70_dom"/>
</dbReference>